<dbReference type="SUPFAM" id="SSF54001">
    <property type="entry name" value="Cysteine proteinases"/>
    <property type="match status" value="1"/>
</dbReference>
<dbReference type="PANTHER" id="PTHR47359:SF3">
    <property type="entry name" value="NLP_P60 DOMAIN-CONTAINING PROTEIN-RELATED"/>
    <property type="match status" value="1"/>
</dbReference>
<sequence length="334" mass="34690">MSRGVRASLVVLVVVAVLLTPVAGVGILAVLMFGHHQGEQASAAVCSVSLGDTTSLEATTASGATITLGATQLENAAAIIAAGNEAGAGQAGQVVALMTALQETRLLNLANPAVPESLSLPNDGEGSNYDSVGVFQQRPSMGWGAVADLMTPATSALIFYERLMSVGGWQDMAPGRAAQTVQRSAYPDAYDRWEPVADTLVSALSSVSCASSTSSGGVPAGLDEKRNAVVTFALQQVGDAYVWGAEGPDRWDCSGLVQGAYRQIGIELEHWSEAQRSAGREVSAAEALPGDIMWWPGHVAIYLGNGELVGAQGYSQGVVRIPVYGSPRYIRVIE</sequence>
<dbReference type="AlphaFoldDB" id="A0A1L7RNR5"/>
<name>A0A1L7RNR5_9ACTO</name>
<evidence type="ECO:0000256" key="2">
    <source>
        <dbReference type="ARBA" id="ARBA00022670"/>
    </source>
</evidence>
<evidence type="ECO:0000313" key="6">
    <source>
        <dbReference type="EMBL" id="CED91292.1"/>
    </source>
</evidence>
<dbReference type="PANTHER" id="PTHR47359">
    <property type="entry name" value="PEPTIDOGLYCAN DL-ENDOPEPTIDASE CWLO"/>
    <property type="match status" value="1"/>
</dbReference>
<keyword evidence="3" id="KW-0378">Hydrolase</keyword>
<protein>
    <submittedName>
        <fullName evidence="6">Lipoprotein</fullName>
    </submittedName>
</protein>
<dbReference type="Pfam" id="PF00877">
    <property type="entry name" value="NLPC_P60"/>
    <property type="match status" value="1"/>
</dbReference>
<gene>
    <name evidence="6" type="ORF">AAM4_1460</name>
</gene>
<dbReference type="PROSITE" id="PS51935">
    <property type="entry name" value="NLPC_P60"/>
    <property type="match status" value="1"/>
</dbReference>
<dbReference type="InterPro" id="IPR051794">
    <property type="entry name" value="PG_Endopeptidase_C40"/>
</dbReference>
<evidence type="ECO:0000259" key="5">
    <source>
        <dbReference type="PROSITE" id="PS51935"/>
    </source>
</evidence>
<dbReference type="GO" id="GO:0008234">
    <property type="term" value="F:cysteine-type peptidase activity"/>
    <property type="evidence" value="ECO:0007669"/>
    <property type="project" value="UniProtKB-KW"/>
</dbReference>
<reference evidence="6" key="1">
    <citation type="submission" date="2014-07" db="EMBL/GenBank/DDBJ databases">
        <authorList>
            <person name="Zhang J.E."/>
            <person name="Yang H."/>
            <person name="Guo J."/>
            <person name="Deng Z."/>
            <person name="Luo H."/>
            <person name="Luo M."/>
            <person name="Zhao B."/>
        </authorList>
    </citation>
    <scope>NUCLEOTIDE SEQUENCE</scope>
    <source>
        <strain evidence="6">AM4</strain>
    </source>
</reference>
<organism evidence="6">
    <name type="scientific">Actinomyces succiniciruminis</name>
    <dbReference type="NCBI Taxonomy" id="1522002"/>
    <lineage>
        <taxon>Bacteria</taxon>
        <taxon>Bacillati</taxon>
        <taxon>Actinomycetota</taxon>
        <taxon>Actinomycetes</taxon>
        <taxon>Actinomycetales</taxon>
        <taxon>Actinomycetaceae</taxon>
        <taxon>Actinomyces</taxon>
    </lineage>
</organism>
<feature type="domain" description="NlpC/P60" evidence="5">
    <location>
        <begin position="223"/>
        <end position="334"/>
    </location>
</feature>
<dbReference type="Gene3D" id="3.90.1720.10">
    <property type="entry name" value="endopeptidase domain like (from Nostoc punctiforme)"/>
    <property type="match status" value="1"/>
</dbReference>
<keyword evidence="6" id="KW-0449">Lipoprotein</keyword>
<dbReference type="InterPro" id="IPR000064">
    <property type="entry name" value="NLP_P60_dom"/>
</dbReference>
<dbReference type="InterPro" id="IPR038765">
    <property type="entry name" value="Papain-like_cys_pep_sf"/>
</dbReference>
<dbReference type="GO" id="GO:0006508">
    <property type="term" value="P:proteolysis"/>
    <property type="evidence" value="ECO:0007669"/>
    <property type="project" value="UniProtKB-KW"/>
</dbReference>
<accession>A0A1L7RNR5</accession>
<proteinExistence type="inferred from homology"/>
<keyword evidence="2" id="KW-0645">Protease</keyword>
<dbReference type="EMBL" id="LK995499">
    <property type="protein sequence ID" value="CED91292.1"/>
    <property type="molecule type" value="Genomic_DNA"/>
</dbReference>
<evidence type="ECO:0000256" key="4">
    <source>
        <dbReference type="ARBA" id="ARBA00022807"/>
    </source>
</evidence>
<comment type="similarity">
    <text evidence="1">Belongs to the peptidase C40 family.</text>
</comment>
<keyword evidence="4" id="KW-0788">Thiol protease</keyword>
<evidence type="ECO:0000256" key="1">
    <source>
        <dbReference type="ARBA" id="ARBA00007074"/>
    </source>
</evidence>
<evidence type="ECO:0000256" key="3">
    <source>
        <dbReference type="ARBA" id="ARBA00022801"/>
    </source>
</evidence>